<dbReference type="InterPro" id="IPR025410">
    <property type="entry name" value="Lant_dehyd"/>
</dbReference>
<feature type="region of interest" description="Disordered" evidence="1">
    <location>
        <begin position="795"/>
        <end position="862"/>
    </location>
</feature>
<dbReference type="EMBL" id="CP070245">
    <property type="protein sequence ID" value="QRV38997.1"/>
    <property type="molecule type" value="Genomic_DNA"/>
</dbReference>
<dbReference type="Pfam" id="PF13575">
    <property type="entry name" value="DUF4135"/>
    <property type="match status" value="1"/>
</dbReference>
<dbReference type="Proteomes" id="UP000623926">
    <property type="component" value="Chromosome"/>
</dbReference>
<dbReference type="EMBL" id="CP070249">
    <property type="protein sequence ID" value="QRV45254.1"/>
    <property type="molecule type" value="Genomic_DNA"/>
</dbReference>
<name>A0ABD7D633_9ACTN</name>
<evidence type="ECO:0000313" key="4">
    <source>
        <dbReference type="EMBL" id="QRV45254.1"/>
    </source>
</evidence>
<feature type="region of interest" description="Disordered" evidence="1">
    <location>
        <begin position="1"/>
        <end position="23"/>
    </location>
</feature>
<feature type="compositionally biased region" description="Basic and acidic residues" evidence="1">
    <location>
        <begin position="802"/>
        <end position="819"/>
    </location>
</feature>
<sequence>MPAPDSPGEARGREAPARLPSSARRVVDAVREGAAGAMFPPVVGAGPEGTVAVDRLLGGEADARMLERALRDGRFSPLLELWERLDDWCAHSAPRYSGVVSAGILDITNADVFGPTVSEAFVACAAGKPRHARERVAEWGARCEEFLTLFLDRLERDMAACWPAGPAFRGPVVGLWAHGEETHNGRQRVLRLDCAGGGRIAYKPRPASGELLFTRAGGAGPPASLFDLLNRAPAASGEIRLPVLDCRPGSGPGYLWQEWIEPPAQWGPIRTSGRRELSAARFTPEESGRFWHRTGSLTAAMFAFGITDMIGGNVVTGSRPGDPEPLLYPIDLEIYLCRVPRLYDTGLLHDATAEIDQHHVGLERFARWCAAEGPPVCWAEEPSGGLRLHRRRVSFARDETRNVVADTEGRTGYGPYLPALLRGMFDAWTLMCRRRAEIAAFFAAAAPGHHVRVLRRPTFQYFDALVPRWLSGGGAAPRPADPDVRFDRAETEQLRRMDVPYFVRPLSGGPVLAVEPPPVPFGTSPVAARPEPEGGWPPLAELLEGANLTLAGLGVALRDAVEHVFDDVTDHVVTDEALGVRLHLQSPAEGQVSFDWPEAGRRITYRWDRAKVRLGVDPVDAPEAPVEPAPAGEIRRRLLRLDRLDGAVRMPWAADGMRDERAERRLRELTDAGIAWLATIVAEHGWPGHALVGAEAAAAASRLVQHARGHLDFRRRCLELMREAAGRRDLPWREVAYLTDELRVDEGRPQVYGTKFEPVAGRLEPWPIEEPERVDQRRAAYGMDPLADHTERIRRRFPLGDVVRDPSGRPPREEARDPSGRPPGEGARVPSGRPPRGGTVRAEAEPRPPDSVERTLTGREAT</sequence>
<keyword evidence="5" id="KW-1185">Reference proteome</keyword>
<protein>
    <submittedName>
        <fullName evidence="3">DUF4135 domain-containing protein</fullName>
    </submittedName>
</protein>
<organism evidence="3 6">
    <name type="scientific">Streptomyces californicus</name>
    <dbReference type="NCBI Taxonomy" id="67351"/>
    <lineage>
        <taxon>Bacteria</taxon>
        <taxon>Bacillati</taxon>
        <taxon>Actinomycetota</taxon>
        <taxon>Actinomycetes</taxon>
        <taxon>Kitasatosporales</taxon>
        <taxon>Streptomycetaceae</taxon>
        <taxon>Streptomyces</taxon>
    </lineage>
</organism>
<evidence type="ECO:0000313" key="5">
    <source>
        <dbReference type="Proteomes" id="UP000598054"/>
    </source>
</evidence>
<feature type="compositionally biased region" description="Basic and acidic residues" evidence="1">
    <location>
        <begin position="842"/>
        <end position="862"/>
    </location>
</feature>
<evidence type="ECO:0000259" key="2">
    <source>
        <dbReference type="Pfam" id="PF13575"/>
    </source>
</evidence>
<evidence type="ECO:0000313" key="3">
    <source>
        <dbReference type="EMBL" id="QRV38997.1"/>
    </source>
</evidence>
<gene>
    <name evidence="4" type="ORF">I6J41_01720</name>
    <name evidence="3" type="ORF">I6J42_31865</name>
</gene>
<dbReference type="Proteomes" id="UP000598054">
    <property type="component" value="Chromosome"/>
</dbReference>
<reference evidence="5 6" key="1">
    <citation type="submission" date="2021-02" db="EMBL/GenBank/DDBJ databases">
        <title>FDA dAtabase for Regulatory Grade micrObial Sequences (FDA-ARGOS): Supporting development and validation of Infectious Disease Dx tests.</title>
        <authorList>
            <person name="Sproer C."/>
            <person name="Gronow S."/>
            <person name="Severitt S."/>
            <person name="Schroder I."/>
            <person name="Tallon L."/>
            <person name="Sadzewicz L."/>
            <person name="Zhao X."/>
            <person name="Boylan J."/>
            <person name="Ott S."/>
            <person name="Bowen H."/>
            <person name="Vavikolanu K."/>
            <person name="Mehta A."/>
            <person name="Aluvathingal J."/>
            <person name="Nadendla S."/>
            <person name="Lowell S."/>
            <person name="Myers T."/>
            <person name="Yan Y."/>
            <person name="Sichtig H."/>
        </authorList>
    </citation>
    <scope>NUCLEOTIDE SEQUENCE [LARGE SCALE GENOMIC DNA]</scope>
    <source>
        <strain evidence="4 5">FDAARGOS_1211</strain>
        <strain evidence="3 6">FDAARGOS_1212</strain>
    </source>
</reference>
<dbReference type="AlphaFoldDB" id="A0ABD7D633"/>
<proteinExistence type="predicted"/>
<accession>A0ABD7D633</accession>
<feature type="domain" description="Lantibiotic biosynthesis protein dehydration" evidence="2">
    <location>
        <begin position="144"/>
        <end position="317"/>
    </location>
</feature>
<evidence type="ECO:0000313" key="6">
    <source>
        <dbReference type="Proteomes" id="UP000623926"/>
    </source>
</evidence>
<dbReference type="Pfam" id="PF20329">
    <property type="entry name" value="DUF6624"/>
    <property type="match status" value="1"/>
</dbReference>
<dbReference type="InterPro" id="IPR046732">
    <property type="entry name" value="DUF6624"/>
</dbReference>
<evidence type="ECO:0000256" key="1">
    <source>
        <dbReference type="SAM" id="MobiDB-lite"/>
    </source>
</evidence>